<dbReference type="RefSeq" id="WP_189445067.1">
    <property type="nucleotide sequence ID" value="NZ_BMZI01000005.1"/>
</dbReference>
<dbReference type="GO" id="GO:0016746">
    <property type="term" value="F:acyltransferase activity"/>
    <property type="evidence" value="ECO:0007669"/>
    <property type="project" value="UniProtKB-KW"/>
</dbReference>
<proteinExistence type="predicted"/>
<feature type="transmembrane region" description="Helical" evidence="1">
    <location>
        <begin position="322"/>
        <end position="341"/>
    </location>
</feature>
<feature type="transmembrane region" description="Helical" evidence="1">
    <location>
        <begin position="87"/>
        <end position="108"/>
    </location>
</feature>
<keyword evidence="1" id="KW-0472">Membrane</keyword>
<feature type="transmembrane region" description="Helical" evidence="1">
    <location>
        <begin position="258"/>
        <end position="277"/>
    </location>
</feature>
<evidence type="ECO:0000256" key="1">
    <source>
        <dbReference type="SAM" id="Phobius"/>
    </source>
</evidence>
<dbReference type="Pfam" id="PF01757">
    <property type="entry name" value="Acyl_transf_3"/>
    <property type="match status" value="1"/>
</dbReference>
<feature type="transmembrane region" description="Helical" evidence="1">
    <location>
        <begin position="12"/>
        <end position="29"/>
    </location>
</feature>
<reference evidence="4" key="1">
    <citation type="journal article" date="2019" name="Int. J. Syst. Evol. Microbiol.">
        <title>The Global Catalogue of Microorganisms (GCM) 10K type strain sequencing project: providing services to taxonomists for standard genome sequencing and annotation.</title>
        <authorList>
            <consortium name="The Broad Institute Genomics Platform"/>
            <consortium name="The Broad Institute Genome Sequencing Center for Infectious Disease"/>
            <person name="Wu L."/>
            <person name="Ma J."/>
        </authorList>
    </citation>
    <scope>NUCLEOTIDE SEQUENCE [LARGE SCALE GENOMIC DNA]</scope>
    <source>
        <strain evidence="4">KCTC 32998</strain>
    </source>
</reference>
<feature type="transmembrane region" description="Helical" evidence="1">
    <location>
        <begin position="292"/>
        <end position="310"/>
    </location>
</feature>
<organism evidence="3 4">
    <name type="scientific">Salinicola rhizosphaerae</name>
    <dbReference type="NCBI Taxonomy" id="1443141"/>
    <lineage>
        <taxon>Bacteria</taxon>
        <taxon>Pseudomonadati</taxon>
        <taxon>Pseudomonadota</taxon>
        <taxon>Gammaproteobacteria</taxon>
        <taxon>Oceanospirillales</taxon>
        <taxon>Halomonadaceae</taxon>
        <taxon>Salinicola</taxon>
    </lineage>
</organism>
<feature type="transmembrane region" description="Helical" evidence="1">
    <location>
        <begin position="41"/>
        <end position="66"/>
    </location>
</feature>
<name>A0ABQ3E3M7_9GAMM</name>
<accession>A0ABQ3E3M7</accession>
<keyword evidence="3" id="KW-0012">Acyltransferase</keyword>
<keyword evidence="3" id="KW-0808">Transferase</keyword>
<keyword evidence="1" id="KW-1133">Transmembrane helix</keyword>
<dbReference type="Proteomes" id="UP000646745">
    <property type="component" value="Unassembled WGS sequence"/>
</dbReference>
<feature type="domain" description="Acyltransferase 3" evidence="2">
    <location>
        <begin position="10"/>
        <end position="386"/>
    </location>
</feature>
<feature type="transmembrane region" description="Helical" evidence="1">
    <location>
        <begin position="366"/>
        <end position="387"/>
    </location>
</feature>
<gene>
    <name evidence="3" type="ORF">GCM10009038_25280</name>
</gene>
<evidence type="ECO:0000313" key="3">
    <source>
        <dbReference type="EMBL" id="GHB25137.1"/>
    </source>
</evidence>
<comment type="caution">
    <text evidence="3">The sequence shown here is derived from an EMBL/GenBank/DDBJ whole genome shotgun (WGS) entry which is preliminary data.</text>
</comment>
<feature type="transmembrane region" description="Helical" evidence="1">
    <location>
        <begin position="195"/>
        <end position="217"/>
    </location>
</feature>
<dbReference type="EMBL" id="BMZI01000005">
    <property type="protein sequence ID" value="GHB25137.1"/>
    <property type="molecule type" value="Genomic_DNA"/>
</dbReference>
<protein>
    <submittedName>
        <fullName evidence="3">Acyltransferase</fullName>
    </submittedName>
</protein>
<sequence>MATLQKRRYYGLEWLRFLMALWMVAYHFGGLYGDMPGALRSLIGMGFFATSTFFMLSGFLLAHVALDHAGEMKTRGPIFIAKRLCNLYPIHVITLLLSLGMLLIQYPINPEGVHVYFNTHPYLPLSDEARAVFKERLSWPSALAHIGLQLSLLQAWEPRFLWLNGASWSISALLFFYACFPWLAPRLMRVQRWGLALLAVWGLYALGPLIATLMGSFDYITVGMLHRNPLFRLPEFVAGILLYRALQSPAVSETFRRLRYPLLALGLCGIPVGAWLLRLDGLHLYYLTHNGLLLPFQALVLLGATAFAAPSRQRVRDWAQRLGEAALCIFAIHTPLIGPFARLTRAALSSWDQGAVMSGGNAALKFALPLWTMAFHLAAIVALALLMQRFVVAPTRRWLEARLPSSGQLQGRLTTAEA</sequence>
<keyword evidence="1" id="KW-0812">Transmembrane</keyword>
<evidence type="ECO:0000313" key="4">
    <source>
        <dbReference type="Proteomes" id="UP000646745"/>
    </source>
</evidence>
<dbReference type="InterPro" id="IPR002656">
    <property type="entry name" value="Acyl_transf_3_dom"/>
</dbReference>
<feature type="transmembrane region" description="Helical" evidence="1">
    <location>
        <begin position="160"/>
        <end position="183"/>
    </location>
</feature>
<keyword evidence="4" id="KW-1185">Reference proteome</keyword>
<evidence type="ECO:0000259" key="2">
    <source>
        <dbReference type="Pfam" id="PF01757"/>
    </source>
</evidence>
<feature type="transmembrane region" description="Helical" evidence="1">
    <location>
        <begin position="229"/>
        <end position="246"/>
    </location>
</feature>